<comment type="caution">
    <text evidence="1">The sequence shown here is derived from an EMBL/GenBank/DDBJ whole genome shotgun (WGS) entry which is preliminary data.</text>
</comment>
<dbReference type="OrthoDB" id="10003658at2759"/>
<protein>
    <submittedName>
        <fullName evidence="1">Uncharacterized protein</fullName>
    </submittedName>
</protein>
<dbReference type="EMBL" id="CACRXK020012818">
    <property type="protein sequence ID" value="CAB4024058.1"/>
    <property type="molecule type" value="Genomic_DNA"/>
</dbReference>
<gene>
    <name evidence="1" type="ORF">PACLA_8A053631</name>
</gene>
<reference evidence="1" key="1">
    <citation type="submission" date="2020-04" db="EMBL/GenBank/DDBJ databases">
        <authorList>
            <person name="Alioto T."/>
            <person name="Alioto T."/>
            <person name="Gomez Garrido J."/>
        </authorList>
    </citation>
    <scope>NUCLEOTIDE SEQUENCE</scope>
    <source>
        <strain evidence="1">A484AB</strain>
    </source>
</reference>
<keyword evidence="2" id="KW-1185">Reference proteome</keyword>
<dbReference type="AlphaFoldDB" id="A0A6S7J148"/>
<proteinExistence type="predicted"/>
<organism evidence="1 2">
    <name type="scientific">Paramuricea clavata</name>
    <name type="common">Red gorgonian</name>
    <name type="synonym">Violescent sea-whip</name>
    <dbReference type="NCBI Taxonomy" id="317549"/>
    <lineage>
        <taxon>Eukaryota</taxon>
        <taxon>Metazoa</taxon>
        <taxon>Cnidaria</taxon>
        <taxon>Anthozoa</taxon>
        <taxon>Octocorallia</taxon>
        <taxon>Malacalcyonacea</taxon>
        <taxon>Plexauridae</taxon>
        <taxon>Paramuricea</taxon>
    </lineage>
</organism>
<sequence>MVQARQFRKSHPGAHYAAAIFRSQRELAVKFRSFNNFSCVDDKHRVKVGEPGFPVAAAERGRRVLVSLNSSFQVGDHDFTQHSIVPSVCFLVDIPETVESSWYVKSQ</sequence>
<evidence type="ECO:0000313" key="1">
    <source>
        <dbReference type="EMBL" id="CAB4024058.1"/>
    </source>
</evidence>
<accession>A0A6S7J148</accession>
<dbReference type="Proteomes" id="UP001152795">
    <property type="component" value="Unassembled WGS sequence"/>
</dbReference>
<name>A0A6S7J148_PARCT</name>
<evidence type="ECO:0000313" key="2">
    <source>
        <dbReference type="Proteomes" id="UP001152795"/>
    </source>
</evidence>